<organism evidence="1 2">
    <name type="scientific">Eiseniibacteriota bacterium</name>
    <dbReference type="NCBI Taxonomy" id="2212470"/>
    <lineage>
        <taxon>Bacteria</taxon>
        <taxon>Candidatus Eiseniibacteriota</taxon>
    </lineage>
</organism>
<protein>
    <submittedName>
        <fullName evidence="1">Uncharacterized protein</fullName>
    </submittedName>
</protein>
<name>A0A948RVW7_UNCEI</name>
<evidence type="ECO:0000313" key="1">
    <source>
        <dbReference type="EMBL" id="MBU2689937.1"/>
    </source>
</evidence>
<comment type="caution">
    <text evidence="1">The sequence shown here is derived from an EMBL/GenBank/DDBJ whole genome shotgun (WGS) entry which is preliminary data.</text>
</comment>
<sequence>MVSPDSYGLVARCDYFSGDKGYDGTDYHTKLWDKYGIKCVIDICYKWKDGDKERAVSGCENVAYDYCGNVYCYCMKTGER</sequence>
<dbReference type="EMBL" id="JAHJDP010000020">
    <property type="protein sequence ID" value="MBU2689937.1"/>
    <property type="molecule type" value="Genomic_DNA"/>
</dbReference>
<proteinExistence type="predicted"/>
<dbReference type="Proteomes" id="UP000777784">
    <property type="component" value="Unassembled WGS sequence"/>
</dbReference>
<gene>
    <name evidence="1" type="ORF">KJ970_03350</name>
</gene>
<dbReference type="AlphaFoldDB" id="A0A948RVW7"/>
<reference evidence="1" key="1">
    <citation type="submission" date="2021-05" db="EMBL/GenBank/DDBJ databases">
        <title>Energy efficiency and biological interactions define the core microbiome of deep oligotrophic groundwater.</title>
        <authorList>
            <person name="Mehrshad M."/>
            <person name="Lopez-Fernandez M."/>
            <person name="Bell E."/>
            <person name="Bernier-Latmani R."/>
            <person name="Bertilsson S."/>
            <person name="Dopson M."/>
        </authorList>
    </citation>
    <scope>NUCLEOTIDE SEQUENCE</scope>
    <source>
        <strain evidence="1">Modern_marine.mb.64</strain>
    </source>
</reference>
<evidence type="ECO:0000313" key="2">
    <source>
        <dbReference type="Proteomes" id="UP000777784"/>
    </source>
</evidence>
<accession>A0A948RVW7</accession>